<dbReference type="GO" id="GO:0004674">
    <property type="term" value="F:protein serine/threonine kinase activity"/>
    <property type="evidence" value="ECO:0007669"/>
    <property type="project" value="TreeGrafter"/>
</dbReference>
<dbReference type="PANTHER" id="PTHR44167:SF24">
    <property type="entry name" value="SERINE_THREONINE-PROTEIN KINASE CHK2"/>
    <property type="match status" value="1"/>
</dbReference>
<reference evidence="2" key="1">
    <citation type="journal article" date="2020" name="Nature">
        <title>Giant virus diversity and host interactions through global metagenomics.</title>
        <authorList>
            <person name="Schulz F."/>
            <person name="Roux S."/>
            <person name="Paez-Espino D."/>
            <person name="Jungbluth S."/>
            <person name="Walsh D.A."/>
            <person name="Denef V.J."/>
            <person name="McMahon K.D."/>
            <person name="Konstantinidis K.T."/>
            <person name="Eloe-Fadrosh E.A."/>
            <person name="Kyrpides N.C."/>
            <person name="Woyke T."/>
        </authorList>
    </citation>
    <scope>NUCLEOTIDE SEQUENCE</scope>
    <source>
        <strain evidence="2">GVMAG-M-3300023174-116</strain>
    </source>
</reference>
<organism evidence="2">
    <name type="scientific">viral metagenome</name>
    <dbReference type="NCBI Taxonomy" id="1070528"/>
    <lineage>
        <taxon>unclassified sequences</taxon>
        <taxon>metagenomes</taxon>
        <taxon>organismal metagenomes</taxon>
    </lineage>
</organism>
<evidence type="ECO:0000259" key="1">
    <source>
        <dbReference type="PROSITE" id="PS50011"/>
    </source>
</evidence>
<evidence type="ECO:0000313" key="2">
    <source>
        <dbReference type="EMBL" id="QHT11623.1"/>
    </source>
</evidence>
<sequence>MTSKVVGEGTYGCVLKPPILCDETSNLVSQDYANKISKIMTRQHAINENEEYSAINNIQGLDKYAITGPLLCKPLLDKNFNASVKKCKTLKVKTAFKNAKHDLRMLLLEDGGLSIYDHITKVFMLQSLDEKKVFLTSLIKLFDGLLFFQSNEIMHRDIKLANMVYNVNNGRAKYIDFGLMTNFKRFAKRCRENTERLGISHTYYAPENSCSNKFSFNSNKLKCTKIKEHFKTHEDFISYLQKSFDIYCLCLALLNMVSVLDYKNSGQKKEAIPRSFFEEFSILLLGYVKYDVSKRNINIAQLKEKYISLLKKHNCYLKKAMQQPSPEVIDIIEKIKKKEFKADLAKICPPAKPVLNPSTNRCVAECKTGFIRNKSFRCVKMNLAKDLEKENSKKRSKSASVTRKKHHTSVVVNDSSIAKKQLCISKNKDYNHITKRCNAKCPKHKTRNSLFKCVSMNK</sequence>
<dbReference type="SUPFAM" id="SSF56112">
    <property type="entry name" value="Protein kinase-like (PK-like)"/>
    <property type="match status" value="1"/>
</dbReference>
<dbReference type="GO" id="GO:0005634">
    <property type="term" value="C:nucleus"/>
    <property type="evidence" value="ECO:0007669"/>
    <property type="project" value="TreeGrafter"/>
</dbReference>
<dbReference type="InterPro" id="IPR000719">
    <property type="entry name" value="Prot_kinase_dom"/>
</dbReference>
<dbReference type="EMBL" id="MN739535">
    <property type="protein sequence ID" value="QHT11623.1"/>
    <property type="molecule type" value="Genomic_DNA"/>
</dbReference>
<dbReference type="GO" id="GO:0005524">
    <property type="term" value="F:ATP binding"/>
    <property type="evidence" value="ECO:0007669"/>
    <property type="project" value="InterPro"/>
</dbReference>
<dbReference type="Gene3D" id="1.10.510.10">
    <property type="entry name" value="Transferase(Phosphotransferase) domain 1"/>
    <property type="match status" value="1"/>
</dbReference>
<feature type="domain" description="Protein kinase" evidence="1">
    <location>
        <begin position="1"/>
        <end position="307"/>
    </location>
</feature>
<dbReference type="PANTHER" id="PTHR44167">
    <property type="entry name" value="OVARIAN-SPECIFIC SERINE/THREONINE-PROTEIN KINASE LOK-RELATED"/>
    <property type="match status" value="1"/>
</dbReference>
<dbReference type="PROSITE" id="PS50011">
    <property type="entry name" value="PROTEIN_KINASE_DOM"/>
    <property type="match status" value="1"/>
</dbReference>
<dbReference type="AlphaFoldDB" id="A0A6C0D594"/>
<proteinExistence type="predicted"/>
<protein>
    <recommendedName>
        <fullName evidence="1">Protein kinase domain-containing protein</fullName>
    </recommendedName>
</protein>
<dbReference type="GO" id="GO:0044773">
    <property type="term" value="P:mitotic DNA damage checkpoint signaling"/>
    <property type="evidence" value="ECO:0007669"/>
    <property type="project" value="TreeGrafter"/>
</dbReference>
<dbReference type="InterPro" id="IPR008271">
    <property type="entry name" value="Ser/Thr_kinase_AS"/>
</dbReference>
<accession>A0A6C0D594</accession>
<dbReference type="Pfam" id="PF00069">
    <property type="entry name" value="Pkinase"/>
    <property type="match status" value="1"/>
</dbReference>
<dbReference type="SMART" id="SM00220">
    <property type="entry name" value="S_TKc"/>
    <property type="match status" value="1"/>
</dbReference>
<dbReference type="InterPro" id="IPR011009">
    <property type="entry name" value="Kinase-like_dom_sf"/>
</dbReference>
<dbReference type="PROSITE" id="PS00108">
    <property type="entry name" value="PROTEIN_KINASE_ST"/>
    <property type="match status" value="1"/>
</dbReference>
<name>A0A6C0D594_9ZZZZ</name>